<dbReference type="InterPro" id="IPR015946">
    <property type="entry name" value="KH_dom-like_a/b"/>
</dbReference>
<dbReference type="RefSeq" id="WP_093367534.1">
    <property type="nucleotide sequence ID" value="NZ_FNCW01000005.1"/>
</dbReference>
<dbReference type="GO" id="GO:0006979">
    <property type="term" value="P:response to oxidative stress"/>
    <property type="evidence" value="ECO:0007669"/>
    <property type="project" value="InterPro"/>
</dbReference>
<sequence length="142" mass="15077">MKTLYTAKATTTGGRKGHVKTEDGPIDMPLSMPKGLGGDGGDGVNPEQLFGSAYSACFGGALNLVAQQHKVDLGDYSVTAHISIHKEDDGNLLLSAVLDSYMPGVSDIETAETLVNEAHEICPFSRATRDNIDVTLNVLRDE</sequence>
<dbReference type="InterPro" id="IPR019953">
    <property type="entry name" value="OHR"/>
</dbReference>
<evidence type="ECO:0000313" key="4">
    <source>
        <dbReference type="Proteomes" id="UP000199296"/>
    </source>
</evidence>
<dbReference type="InterPro" id="IPR003718">
    <property type="entry name" value="OsmC/Ohr_fam"/>
</dbReference>
<dbReference type="PANTHER" id="PTHR33797:SF2">
    <property type="entry name" value="ORGANIC HYDROPEROXIDE RESISTANCE PROTEIN-LIKE"/>
    <property type="match status" value="1"/>
</dbReference>
<dbReference type="InterPro" id="IPR036102">
    <property type="entry name" value="OsmC/Ohrsf"/>
</dbReference>
<proteinExistence type="inferred from homology"/>
<reference evidence="3 4" key="1">
    <citation type="submission" date="2016-10" db="EMBL/GenBank/DDBJ databases">
        <authorList>
            <person name="de Groot N.N."/>
        </authorList>
    </citation>
    <scope>NUCLEOTIDE SEQUENCE [LARGE SCALE GENOMIC DNA]</scope>
    <source>
        <strain evidence="3 4">DSM 19803</strain>
    </source>
</reference>
<dbReference type="AlphaFoldDB" id="A0A1G7WGQ8"/>
<dbReference type="Gene3D" id="2.20.25.10">
    <property type="match status" value="1"/>
</dbReference>
<dbReference type="Proteomes" id="UP000199296">
    <property type="component" value="Unassembled WGS sequence"/>
</dbReference>
<dbReference type="SUPFAM" id="SSF82784">
    <property type="entry name" value="OsmC-like"/>
    <property type="match status" value="1"/>
</dbReference>
<feature type="compositionally biased region" description="Low complexity" evidence="2">
    <location>
        <begin position="1"/>
        <end position="13"/>
    </location>
</feature>
<accession>A0A1G7WGQ8</accession>
<dbReference type="NCBIfam" id="TIGR03561">
    <property type="entry name" value="organ_hyd_perox"/>
    <property type="match status" value="1"/>
</dbReference>
<feature type="region of interest" description="Disordered" evidence="2">
    <location>
        <begin position="1"/>
        <end position="29"/>
    </location>
</feature>
<evidence type="ECO:0000313" key="3">
    <source>
        <dbReference type="EMBL" id="SDG71205.1"/>
    </source>
</evidence>
<evidence type="ECO:0000256" key="2">
    <source>
        <dbReference type="SAM" id="MobiDB-lite"/>
    </source>
</evidence>
<dbReference type="STRING" id="470826.SAMN04488027_105223"/>
<comment type="similarity">
    <text evidence="1">Belongs to the OsmC/Ohr family.</text>
</comment>
<dbReference type="EMBL" id="FNCW01000005">
    <property type="protein sequence ID" value="SDG71205.1"/>
    <property type="molecule type" value="Genomic_DNA"/>
</dbReference>
<evidence type="ECO:0000256" key="1">
    <source>
        <dbReference type="ARBA" id="ARBA00007378"/>
    </source>
</evidence>
<dbReference type="Gene3D" id="3.30.300.20">
    <property type="match status" value="1"/>
</dbReference>
<dbReference type="PANTHER" id="PTHR33797">
    <property type="entry name" value="ORGANIC HYDROPEROXIDE RESISTANCE PROTEIN-LIKE"/>
    <property type="match status" value="1"/>
</dbReference>
<protein>
    <submittedName>
        <fullName evidence="3">Peroxiredoxin, Ohr subfamily</fullName>
    </submittedName>
</protein>
<keyword evidence="4" id="KW-1185">Reference proteome</keyword>
<name>A0A1G7WGQ8_9FLAO</name>
<organism evidence="3 4">
    <name type="scientific">Psychroflexus sediminis</name>
    <dbReference type="NCBI Taxonomy" id="470826"/>
    <lineage>
        <taxon>Bacteria</taxon>
        <taxon>Pseudomonadati</taxon>
        <taxon>Bacteroidota</taxon>
        <taxon>Flavobacteriia</taxon>
        <taxon>Flavobacteriales</taxon>
        <taxon>Flavobacteriaceae</taxon>
        <taxon>Psychroflexus</taxon>
    </lineage>
</organism>
<dbReference type="Pfam" id="PF02566">
    <property type="entry name" value="OsmC"/>
    <property type="match status" value="1"/>
</dbReference>
<dbReference type="OrthoDB" id="9797508at2"/>
<gene>
    <name evidence="3" type="ORF">SAMN04488027_105223</name>
</gene>